<dbReference type="Proteomes" id="UP000004088">
    <property type="component" value="Unassembled WGS sequence"/>
</dbReference>
<evidence type="ECO:0000313" key="1">
    <source>
        <dbReference type="EMBL" id="EGC18092.1"/>
    </source>
</evidence>
<protein>
    <submittedName>
        <fullName evidence="1">Uncharacterized protein</fullName>
    </submittedName>
</protein>
<dbReference type="HOGENOM" id="CLU_3271365_0_0_4"/>
<keyword evidence="2" id="KW-1185">Reference proteome</keyword>
<organism evidence="1 2">
    <name type="scientific">Kingella denitrificans ATCC 33394</name>
    <dbReference type="NCBI Taxonomy" id="888741"/>
    <lineage>
        <taxon>Bacteria</taxon>
        <taxon>Pseudomonadati</taxon>
        <taxon>Pseudomonadota</taxon>
        <taxon>Betaproteobacteria</taxon>
        <taxon>Neisseriales</taxon>
        <taxon>Neisseriaceae</taxon>
        <taxon>Kingella</taxon>
    </lineage>
</organism>
<dbReference type="EMBL" id="AEWV01000006">
    <property type="protein sequence ID" value="EGC18092.1"/>
    <property type="molecule type" value="Genomic_DNA"/>
</dbReference>
<reference evidence="1 2" key="1">
    <citation type="submission" date="2011-01" db="EMBL/GenBank/DDBJ databases">
        <authorList>
            <person name="Muzny D."/>
            <person name="Qin X."/>
            <person name="Deng J."/>
            <person name="Jiang H."/>
            <person name="Liu Y."/>
            <person name="Qu J."/>
            <person name="Song X.-Z."/>
            <person name="Zhang L."/>
            <person name="Thornton R."/>
            <person name="Coyle M."/>
            <person name="Francisco L."/>
            <person name="Jackson L."/>
            <person name="Javaid M."/>
            <person name="Korchina V."/>
            <person name="Kovar C."/>
            <person name="Mata R."/>
            <person name="Mathew T."/>
            <person name="Ngo R."/>
            <person name="Nguyen L."/>
            <person name="Nguyen N."/>
            <person name="Okwuonu G."/>
            <person name="Ongeri F."/>
            <person name="Pham C."/>
            <person name="Simmons D."/>
            <person name="Wilczek-Boney K."/>
            <person name="Hale W."/>
            <person name="Jakkamsetti A."/>
            <person name="Pham P."/>
            <person name="Ruth R."/>
            <person name="San Lucas F."/>
            <person name="Warren J."/>
            <person name="Zhang J."/>
            <person name="Zhao Z."/>
            <person name="Zhou C."/>
            <person name="Zhu D."/>
            <person name="Lee S."/>
            <person name="Bess C."/>
            <person name="Blankenburg K."/>
            <person name="Forbes L."/>
            <person name="Fu Q."/>
            <person name="Gubbala S."/>
            <person name="Hirani K."/>
            <person name="Jayaseelan J.C."/>
            <person name="Lara F."/>
            <person name="Munidasa M."/>
            <person name="Palculict T."/>
            <person name="Patil S."/>
            <person name="Pu L.-L."/>
            <person name="Saada N."/>
            <person name="Tang L."/>
            <person name="Weissenberger G."/>
            <person name="Zhu Y."/>
            <person name="Hemphill L."/>
            <person name="Shang Y."/>
            <person name="Youmans B."/>
            <person name="Ayvaz T."/>
            <person name="Ross M."/>
            <person name="Santibanez J."/>
            <person name="Aqrawi P."/>
            <person name="Gross S."/>
            <person name="Joshi V."/>
            <person name="Fowler G."/>
            <person name="Nazareth L."/>
            <person name="Reid J."/>
            <person name="Worley K."/>
            <person name="Petrosino J."/>
            <person name="Highlander S."/>
            <person name="Gibbs R."/>
        </authorList>
    </citation>
    <scope>NUCLEOTIDE SEQUENCE [LARGE SCALE GENOMIC DNA]</scope>
    <source>
        <strain evidence="1 2">ATCC 33394</strain>
    </source>
</reference>
<dbReference type="STRING" id="888741.HMPREF9098_0241"/>
<name>F0EWK5_9NEIS</name>
<sequence>MIHVQAAFVTDIYLLQIHRRANSKRITNNPVPPAKANHQND</sequence>
<accession>F0EWK5</accession>
<evidence type="ECO:0000313" key="2">
    <source>
        <dbReference type="Proteomes" id="UP000004088"/>
    </source>
</evidence>
<dbReference type="AlphaFoldDB" id="F0EWK5"/>
<comment type="caution">
    <text evidence="1">The sequence shown here is derived from an EMBL/GenBank/DDBJ whole genome shotgun (WGS) entry which is preliminary data.</text>
</comment>
<gene>
    <name evidence="1" type="ORF">HMPREF9098_0241</name>
</gene>
<proteinExistence type="predicted"/>